<feature type="compositionally biased region" description="Basic residues" evidence="1">
    <location>
        <begin position="1"/>
        <end position="10"/>
    </location>
</feature>
<dbReference type="EMBL" id="VSSQ01013145">
    <property type="protein sequence ID" value="MPM50825.1"/>
    <property type="molecule type" value="Genomic_DNA"/>
</dbReference>
<comment type="caution">
    <text evidence="2">The sequence shown here is derived from an EMBL/GenBank/DDBJ whole genome shotgun (WGS) entry which is preliminary data.</text>
</comment>
<organism evidence="2">
    <name type="scientific">bioreactor metagenome</name>
    <dbReference type="NCBI Taxonomy" id="1076179"/>
    <lineage>
        <taxon>unclassified sequences</taxon>
        <taxon>metagenomes</taxon>
        <taxon>ecological metagenomes</taxon>
    </lineage>
</organism>
<feature type="compositionally biased region" description="Low complexity" evidence="1">
    <location>
        <begin position="107"/>
        <end position="118"/>
    </location>
</feature>
<evidence type="ECO:0000256" key="1">
    <source>
        <dbReference type="SAM" id="MobiDB-lite"/>
    </source>
</evidence>
<sequence length="208" mass="22409">MKAHQQHKKPSQQLQPALKGWREGQHAAQRAHQRAHRRIGHHPAHIIQQGRAQGGPPAGPGARRIPGETLGEIQPPAHGRAVHRGGQPDEKEHAIPHARLRQLARGQQIQQSEMLQQQIKGDRRHQQARRPPAAAPLPAVEGSVIAQPFDEGLDVLRGDQVGVIGQLCDGIPQADPGLTDARGAAQLFFDFGLAAGAGHALNVQPDGF</sequence>
<accession>A0A645ACA2</accession>
<feature type="compositionally biased region" description="Basic residues" evidence="1">
    <location>
        <begin position="29"/>
        <end position="44"/>
    </location>
</feature>
<feature type="compositionally biased region" description="Low complexity" evidence="1">
    <location>
        <begin position="46"/>
        <end position="64"/>
    </location>
</feature>
<reference evidence="2" key="1">
    <citation type="submission" date="2019-08" db="EMBL/GenBank/DDBJ databases">
        <authorList>
            <person name="Kucharzyk K."/>
            <person name="Murdoch R.W."/>
            <person name="Higgins S."/>
            <person name="Loffler F."/>
        </authorList>
    </citation>
    <scope>NUCLEOTIDE SEQUENCE</scope>
</reference>
<feature type="region of interest" description="Disordered" evidence="1">
    <location>
        <begin position="104"/>
        <end position="136"/>
    </location>
</feature>
<evidence type="ECO:0000313" key="2">
    <source>
        <dbReference type="EMBL" id="MPM50825.1"/>
    </source>
</evidence>
<proteinExistence type="predicted"/>
<protein>
    <submittedName>
        <fullName evidence="2">Uncharacterized protein</fullName>
    </submittedName>
</protein>
<name>A0A645ACA2_9ZZZZ</name>
<feature type="region of interest" description="Disordered" evidence="1">
    <location>
        <begin position="1"/>
        <end position="90"/>
    </location>
</feature>
<gene>
    <name evidence="2" type="ORF">SDC9_97569</name>
</gene>
<dbReference type="AlphaFoldDB" id="A0A645ACA2"/>